<dbReference type="GO" id="GO:0005975">
    <property type="term" value="P:carbohydrate metabolic process"/>
    <property type="evidence" value="ECO:0007669"/>
    <property type="project" value="InterPro"/>
</dbReference>
<dbReference type="InterPro" id="IPR014718">
    <property type="entry name" value="GH-type_carb-bd"/>
</dbReference>
<dbReference type="Proteomes" id="UP000587270">
    <property type="component" value="Unassembled WGS sequence"/>
</dbReference>
<name>A0A1Y2UP16_LIMRT</name>
<dbReference type="InterPro" id="IPR037481">
    <property type="entry name" value="LacX"/>
</dbReference>
<dbReference type="GO" id="GO:0030246">
    <property type="term" value="F:carbohydrate binding"/>
    <property type="evidence" value="ECO:0007669"/>
    <property type="project" value="InterPro"/>
</dbReference>
<dbReference type="Proteomes" id="UP000194286">
    <property type="component" value="Unassembled WGS sequence"/>
</dbReference>
<evidence type="ECO:0000313" key="2">
    <source>
        <dbReference type="EMBL" id="OTA85413.1"/>
    </source>
</evidence>
<dbReference type="GO" id="GO:0016853">
    <property type="term" value="F:isomerase activity"/>
    <property type="evidence" value="ECO:0007669"/>
    <property type="project" value="InterPro"/>
</dbReference>
<dbReference type="InterPro" id="IPR008183">
    <property type="entry name" value="Aldose_1/G6P_1-epimerase"/>
</dbReference>
<dbReference type="RefSeq" id="WP_085680376.1">
    <property type="nucleotide sequence ID" value="NZ_JABAFN010000009.1"/>
</dbReference>
<dbReference type="Gene3D" id="2.70.98.10">
    <property type="match status" value="1"/>
</dbReference>
<dbReference type="Pfam" id="PF01263">
    <property type="entry name" value="Aldose_epim"/>
    <property type="match status" value="1"/>
</dbReference>
<accession>A0A1Y2UP16</accession>
<reference evidence="2 3" key="1">
    <citation type="submission" date="2016-09" db="EMBL/GenBank/DDBJ databases">
        <title>Lactobacillus reuteri KLR3005, genome sequencing and assembly.</title>
        <authorList>
            <person name="Lee J.-Y."/>
            <person name="Kim E.B."/>
            <person name="Choi Y.-J."/>
        </authorList>
    </citation>
    <scope>NUCLEOTIDE SEQUENCE [LARGE SCALE GENOMIC DNA]</scope>
    <source>
        <strain evidence="2 3">KLR3005</strain>
    </source>
</reference>
<dbReference type="EMBL" id="JABAFN010000009">
    <property type="protein sequence ID" value="NME21853.1"/>
    <property type="molecule type" value="Genomic_DNA"/>
</dbReference>
<gene>
    <name evidence="2" type="ORF">BHL82_00400</name>
    <name evidence="1" type="ORF">HF865_03900</name>
</gene>
<organism evidence="2 3">
    <name type="scientific">Limosilactobacillus reuteri</name>
    <name type="common">Lactobacillus reuteri</name>
    <dbReference type="NCBI Taxonomy" id="1598"/>
    <lineage>
        <taxon>Bacteria</taxon>
        <taxon>Bacillati</taxon>
        <taxon>Bacillota</taxon>
        <taxon>Bacilli</taxon>
        <taxon>Lactobacillales</taxon>
        <taxon>Lactobacillaceae</taxon>
        <taxon>Limosilactobacillus</taxon>
    </lineage>
</organism>
<dbReference type="InterPro" id="IPR011013">
    <property type="entry name" value="Gal_mutarotase_sf_dom"/>
</dbReference>
<evidence type="ECO:0000313" key="3">
    <source>
        <dbReference type="Proteomes" id="UP000194286"/>
    </source>
</evidence>
<comment type="caution">
    <text evidence="2">The sequence shown here is derived from an EMBL/GenBank/DDBJ whole genome shotgun (WGS) entry which is preliminary data.</text>
</comment>
<dbReference type="PANTHER" id="PTHR11122">
    <property type="entry name" value="APOSPORY-ASSOCIATED PROTEIN C-RELATED"/>
    <property type="match status" value="1"/>
</dbReference>
<protein>
    <submittedName>
        <fullName evidence="1">Aldose 1-epimerase family protein</fullName>
    </submittedName>
    <submittedName>
        <fullName evidence="2">Galactose mutarotase</fullName>
    </submittedName>
</protein>
<reference evidence="1 4" key="2">
    <citation type="submission" date="2020-04" db="EMBL/GenBank/DDBJ databases">
        <authorList>
            <person name="Hitch T.C.A."/>
            <person name="Wylensek D."/>
            <person name="Clavel T."/>
        </authorList>
    </citation>
    <scope>NUCLEOTIDE SEQUENCE [LARGE SCALE GENOMIC DNA]</scope>
    <source>
        <strain evidence="1 4">WCA-386-APC-4I</strain>
    </source>
</reference>
<dbReference type="AlphaFoldDB" id="A0A1Y2UP16"/>
<dbReference type="PANTHER" id="PTHR11122:SF13">
    <property type="entry name" value="GLUCOSE-6-PHOSPHATE 1-EPIMERASE"/>
    <property type="match status" value="1"/>
</dbReference>
<dbReference type="SUPFAM" id="SSF74650">
    <property type="entry name" value="Galactose mutarotase-like"/>
    <property type="match status" value="1"/>
</dbReference>
<dbReference type="CDD" id="cd09024">
    <property type="entry name" value="Aldose_epim_lacX"/>
    <property type="match status" value="1"/>
</dbReference>
<proteinExistence type="predicted"/>
<evidence type="ECO:0000313" key="4">
    <source>
        <dbReference type="Proteomes" id="UP000587270"/>
    </source>
</evidence>
<evidence type="ECO:0000313" key="1">
    <source>
        <dbReference type="EMBL" id="NME21853.1"/>
    </source>
</evidence>
<sequence length="293" mass="33376">MQIIENKEFRAEIDEHGAQLTHLYNKKGGFDYIWNGKEWGKHAPVLFPAIGRSNKDEYILNGQTYSMPQHGFVADEDFTVSSHEPNILTLSLRANDRTKEMYPFDFELKITFTLLSTGLSLSFNVINHSSETMPFSLGSHPAFNVPINGIGKFDDYRVDFVGAQDSLNVYEIIKTPAPYRTGKQESLTNSNGSFLHLNYETFKPGLRIVTNSGIKSVRLFSPLTSHQIQLDITQFNNICLWTKEDEDCSFLCIEPFNGLPDVLGEPIDWKDKEGNLFLKPNSSQVYQYEMHLS</sequence>
<dbReference type="EMBL" id="MIMU01000084">
    <property type="protein sequence ID" value="OTA85413.1"/>
    <property type="molecule type" value="Genomic_DNA"/>
</dbReference>